<dbReference type="GeneID" id="54299423"/>
<evidence type="ECO:0000256" key="1">
    <source>
        <dbReference type="SAM" id="MobiDB-lite"/>
    </source>
</evidence>
<keyword evidence="3" id="KW-1185">Reference proteome</keyword>
<protein>
    <submittedName>
        <fullName evidence="2">Uncharacterized protein</fullName>
    </submittedName>
</protein>
<feature type="region of interest" description="Disordered" evidence="1">
    <location>
        <begin position="1"/>
        <end position="166"/>
    </location>
</feature>
<dbReference type="Proteomes" id="UP000799438">
    <property type="component" value="Unassembled WGS sequence"/>
</dbReference>
<gene>
    <name evidence="2" type="ORF">K452DRAFT_296595</name>
</gene>
<feature type="compositionally biased region" description="Basic and acidic residues" evidence="1">
    <location>
        <begin position="107"/>
        <end position="123"/>
    </location>
</feature>
<dbReference type="AlphaFoldDB" id="A0A6A6BHW3"/>
<evidence type="ECO:0000313" key="3">
    <source>
        <dbReference type="Proteomes" id="UP000799438"/>
    </source>
</evidence>
<accession>A0A6A6BHW3</accession>
<proteinExistence type="predicted"/>
<name>A0A6A6BHW3_9PEZI</name>
<evidence type="ECO:0000313" key="2">
    <source>
        <dbReference type="EMBL" id="KAF2143586.1"/>
    </source>
</evidence>
<sequence length="197" mass="21825">MDDRLRTGSRASPVVSEPSNDERISRRLSRRTYRQSRPLITDVEQPTEGRAVPETEEKANWPLPPGPVETEKGDPQAQQNTAKTDESVVPPGSAVTTEGTEQVPLRPSEETGERGLKTGAKDNDTEENVPSVQNKSNEESNKGKSRSNNTETGEGEAGGAKQKRSRFKEGLSRFSSYLNNLKTLECLKYLNDVDFIY</sequence>
<reference evidence="2" key="1">
    <citation type="journal article" date="2020" name="Stud. Mycol.">
        <title>101 Dothideomycetes genomes: a test case for predicting lifestyles and emergence of pathogens.</title>
        <authorList>
            <person name="Haridas S."/>
            <person name="Albert R."/>
            <person name="Binder M."/>
            <person name="Bloem J."/>
            <person name="Labutti K."/>
            <person name="Salamov A."/>
            <person name="Andreopoulos B."/>
            <person name="Baker S."/>
            <person name="Barry K."/>
            <person name="Bills G."/>
            <person name="Bluhm B."/>
            <person name="Cannon C."/>
            <person name="Castanera R."/>
            <person name="Culley D."/>
            <person name="Daum C."/>
            <person name="Ezra D."/>
            <person name="Gonzalez J."/>
            <person name="Henrissat B."/>
            <person name="Kuo A."/>
            <person name="Liang C."/>
            <person name="Lipzen A."/>
            <person name="Lutzoni F."/>
            <person name="Magnuson J."/>
            <person name="Mondo S."/>
            <person name="Nolan M."/>
            <person name="Ohm R."/>
            <person name="Pangilinan J."/>
            <person name="Park H.-J."/>
            <person name="Ramirez L."/>
            <person name="Alfaro M."/>
            <person name="Sun H."/>
            <person name="Tritt A."/>
            <person name="Yoshinaga Y."/>
            <person name="Zwiers L.-H."/>
            <person name="Turgeon B."/>
            <person name="Goodwin S."/>
            <person name="Spatafora J."/>
            <person name="Crous P."/>
            <person name="Grigoriev I."/>
        </authorList>
    </citation>
    <scope>NUCLEOTIDE SEQUENCE</scope>
    <source>
        <strain evidence="2">CBS 121167</strain>
    </source>
</reference>
<dbReference type="RefSeq" id="XP_033399298.1">
    <property type="nucleotide sequence ID" value="XM_033541926.1"/>
</dbReference>
<dbReference type="EMBL" id="ML995481">
    <property type="protein sequence ID" value="KAF2143586.1"/>
    <property type="molecule type" value="Genomic_DNA"/>
</dbReference>
<organism evidence="2 3">
    <name type="scientific">Aplosporella prunicola CBS 121167</name>
    <dbReference type="NCBI Taxonomy" id="1176127"/>
    <lineage>
        <taxon>Eukaryota</taxon>
        <taxon>Fungi</taxon>
        <taxon>Dikarya</taxon>
        <taxon>Ascomycota</taxon>
        <taxon>Pezizomycotina</taxon>
        <taxon>Dothideomycetes</taxon>
        <taxon>Dothideomycetes incertae sedis</taxon>
        <taxon>Botryosphaeriales</taxon>
        <taxon>Aplosporellaceae</taxon>
        <taxon>Aplosporella</taxon>
    </lineage>
</organism>